<evidence type="ECO:0000259" key="1">
    <source>
        <dbReference type="Pfam" id="PF20150"/>
    </source>
</evidence>
<dbReference type="AlphaFoldDB" id="A0AAE0JS33"/>
<proteinExistence type="predicted"/>
<protein>
    <recommendedName>
        <fullName evidence="1">2EXR domain-containing protein</fullName>
    </recommendedName>
</protein>
<accession>A0AAE0JS33</accession>
<gene>
    <name evidence="2" type="ORF">B0T24DRAFT_600082</name>
</gene>
<dbReference type="Pfam" id="PF20150">
    <property type="entry name" value="2EXR"/>
    <property type="match status" value="1"/>
</dbReference>
<dbReference type="PANTHER" id="PTHR35910:SF6">
    <property type="entry name" value="2EXR DOMAIN-CONTAINING PROTEIN"/>
    <property type="match status" value="1"/>
</dbReference>
<dbReference type="InterPro" id="IPR045518">
    <property type="entry name" value="2EXR"/>
</dbReference>
<reference evidence="2" key="1">
    <citation type="journal article" date="2023" name="Mol. Phylogenet. Evol.">
        <title>Genome-scale phylogeny and comparative genomics of the fungal order Sordariales.</title>
        <authorList>
            <person name="Hensen N."/>
            <person name="Bonometti L."/>
            <person name="Westerberg I."/>
            <person name="Brannstrom I.O."/>
            <person name="Guillou S."/>
            <person name="Cros-Aarteil S."/>
            <person name="Calhoun S."/>
            <person name="Haridas S."/>
            <person name="Kuo A."/>
            <person name="Mondo S."/>
            <person name="Pangilinan J."/>
            <person name="Riley R."/>
            <person name="LaButti K."/>
            <person name="Andreopoulos B."/>
            <person name="Lipzen A."/>
            <person name="Chen C."/>
            <person name="Yan M."/>
            <person name="Daum C."/>
            <person name="Ng V."/>
            <person name="Clum A."/>
            <person name="Steindorff A."/>
            <person name="Ohm R.A."/>
            <person name="Martin F."/>
            <person name="Silar P."/>
            <person name="Natvig D.O."/>
            <person name="Lalanne C."/>
            <person name="Gautier V."/>
            <person name="Ament-Velasquez S.L."/>
            <person name="Kruys A."/>
            <person name="Hutchinson M.I."/>
            <person name="Powell A.J."/>
            <person name="Barry K."/>
            <person name="Miller A.N."/>
            <person name="Grigoriev I.V."/>
            <person name="Debuchy R."/>
            <person name="Gladieux P."/>
            <person name="Hiltunen Thoren M."/>
            <person name="Johannesson H."/>
        </authorList>
    </citation>
    <scope>NUCLEOTIDE SEQUENCE</scope>
    <source>
        <strain evidence="2">CBS 958.72</strain>
    </source>
</reference>
<feature type="domain" description="2EXR" evidence="1">
    <location>
        <begin position="21"/>
        <end position="102"/>
    </location>
</feature>
<sequence length="280" mass="31502">MPSSHPISLLVASMPSEAQIFHLFPSLPAELRLQIWRQSCHARVVEVRYSQEHDRCLTTARPPVVLRVCHESRHEGLRLYVKAFGTRAHAADIYFLPALDILYLPRCGVMGYDDTARDFGRYVPGSTVEHVRRLAIDHVKPEIRRPWETYNKFCLLRTFPSLREAFLVLSSPGDDENGDDDNNSNNQIEIEFVDPRGDPQEIVRLMDTVKDSFNFELGRFGFASYQGCSTRASSSASSSAEIGGAGHGHPWMVALELVPKAKAVRGQLSWHDTPRSLVSV</sequence>
<name>A0AAE0JS33_9PEZI</name>
<dbReference type="EMBL" id="JAULSN010000015">
    <property type="protein sequence ID" value="KAK3358640.1"/>
    <property type="molecule type" value="Genomic_DNA"/>
</dbReference>
<dbReference type="PANTHER" id="PTHR35910">
    <property type="entry name" value="2EXR DOMAIN-CONTAINING PROTEIN"/>
    <property type="match status" value="1"/>
</dbReference>
<organism evidence="2 3">
    <name type="scientific">Lasiosphaeria ovina</name>
    <dbReference type="NCBI Taxonomy" id="92902"/>
    <lineage>
        <taxon>Eukaryota</taxon>
        <taxon>Fungi</taxon>
        <taxon>Dikarya</taxon>
        <taxon>Ascomycota</taxon>
        <taxon>Pezizomycotina</taxon>
        <taxon>Sordariomycetes</taxon>
        <taxon>Sordariomycetidae</taxon>
        <taxon>Sordariales</taxon>
        <taxon>Lasiosphaeriaceae</taxon>
        <taxon>Lasiosphaeria</taxon>
    </lineage>
</organism>
<keyword evidence="3" id="KW-1185">Reference proteome</keyword>
<comment type="caution">
    <text evidence="2">The sequence shown here is derived from an EMBL/GenBank/DDBJ whole genome shotgun (WGS) entry which is preliminary data.</text>
</comment>
<evidence type="ECO:0000313" key="2">
    <source>
        <dbReference type="EMBL" id="KAK3358640.1"/>
    </source>
</evidence>
<dbReference type="Proteomes" id="UP001287356">
    <property type="component" value="Unassembled WGS sequence"/>
</dbReference>
<reference evidence="2" key="2">
    <citation type="submission" date="2023-06" db="EMBL/GenBank/DDBJ databases">
        <authorList>
            <consortium name="Lawrence Berkeley National Laboratory"/>
            <person name="Haridas S."/>
            <person name="Hensen N."/>
            <person name="Bonometti L."/>
            <person name="Westerberg I."/>
            <person name="Brannstrom I.O."/>
            <person name="Guillou S."/>
            <person name="Cros-Aarteil S."/>
            <person name="Calhoun S."/>
            <person name="Kuo A."/>
            <person name="Mondo S."/>
            <person name="Pangilinan J."/>
            <person name="Riley R."/>
            <person name="Labutti K."/>
            <person name="Andreopoulos B."/>
            <person name="Lipzen A."/>
            <person name="Chen C."/>
            <person name="Yanf M."/>
            <person name="Daum C."/>
            <person name="Ng V."/>
            <person name="Clum A."/>
            <person name="Steindorff A."/>
            <person name="Ohm R."/>
            <person name="Martin F."/>
            <person name="Silar P."/>
            <person name="Natvig D."/>
            <person name="Lalanne C."/>
            <person name="Gautier V."/>
            <person name="Ament-Velasquez S.L."/>
            <person name="Kruys A."/>
            <person name="Hutchinson M.I."/>
            <person name="Powell A.J."/>
            <person name="Barry K."/>
            <person name="Miller A.N."/>
            <person name="Grigoriev I.V."/>
            <person name="Debuchy R."/>
            <person name="Gladieux P."/>
            <person name="Thoren M.H."/>
            <person name="Johannesson H."/>
        </authorList>
    </citation>
    <scope>NUCLEOTIDE SEQUENCE</scope>
    <source>
        <strain evidence="2">CBS 958.72</strain>
    </source>
</reference>
<evidence type="ECO:0000313" key="3">
    <source>
        <dbReference type="Proteomes" id="UP001287356"/>
    </source>
</evidence>